<protein>
    <submittedName>
        <fullName evidence="4">Predicted amidohydrolase</fullName>
    </submittedName>
</protein>
<accession>A0A1I0G0Z6</accession>
<keyword evidence="2 4" id="KW-0378">Hydrolase</keyword>
<dbReference type="SUPFAM" id="SSF56317">
    <property type="entry name" value="Carbon-nitrogen hydrolase"/>
    <property type="match status" value="1"/>
</dbReference>
<evidence type="ECO:0000313" key="5">
    <source>
        <dbReference type="Proteomes" id="UP000199308"/>
    </source>
</evidence>
<dbReference type="Proteomes" id="UP000199308">
    <property type="component" value="Unassembled WGS sequence"/>
</dbReference>
<dbReference type="GO" id="GO:0016811">
    <property type="term" value="F:hydrolase activity, acting on carbon-nitrogen (but not peptide) bonds, in linear amides"/>
    <property type="evidence" value="ECO:0007669"/>
    <property type="project" value="InterPro"/>
</dbReference>
<keyword evidence="5" id="KW-1185">Reference proteome</keyword>
<reference evidence="4 5" key="1">
    <citation type="submission" date="2016-10" db="EMBL/GenBank/DDBJ databases">
        <authorList>
            <person name="de Groot N.N."/>
        </authorList>
    </citation>
    <scope>NUCLEOTIDE SEQUENCE [LARGE SCALE GENOMIC DNA]</scope>
    <source>
        <strain evidence="4 5">DSM 19706</strain>
    </source>
</reference>
<dbReference type="Gene3D" id="3.60.110.10">
    <property type="entry name" value="Carbon-nitrogen hydrolase"/>
    <property type="match status" value="1"/>
</dbReference>
<name>A0A1I0G0Z6_THASX</name>
<dbReference type="InterPro" id="IPR045254">
    <property type="entry name" value="Nit1/2_C-N_Hydrolase"/>
</dbReference>
<dbReference type="OrthoDB" id="9811121at2"/>
<dbReference type="RefSeq" id="WP_093330438.1">
    <property type="nucleotide sequence ID" value="NZ_AP027363.1"/>
</dbReference>
<evidence type="ECO:0000256" key="2">
    <source>
        <dbReference type="ARBA" id="ARBA00022801"/>
    </source>
</evidence>
<dbReference type="PANTHER" id="PTHR23088">
    <property type="entry name" value="NITRILASE-RELATED"/>
    <property type="match status" value="1"/>
</dbReference>
<comment type="similarity">
    <text evidence="1">Belongs to the carbon-nitrogen hydrolase superfamily. NIT1/NIT2 family.</text>
</comment>
<dbReference type="EMBL" id="FOHK01000010">
    <property type="protein sequence ID" value="SET63511.1"/>
    <property type="molecule type" value="Genomic_DNA"/>
</dbReference>
<dbReference type="Pfam" id="PF00795">
    <property type="entry name" value="CN_hydrolase"/>
    <property type="match status" value="1"/>
</dbReference>
<feature type="domain" description="CN hydrolase" evidence="3">
    <location>
        <begin position="14"/>
        <end position="262"/>
    </location>
</feature>
<sequence>MTVSKNLNSTNSTIRLSAVQLTSVPDIDQNLVAIEATLSQLPTAQQHLVVLPECCLFFGGKDNEQLAVAKQYQIEMTKALAKLAQQFKVYLVAGSIPVLSQEPEKFTNTSYIFSPEGEVLSQYDKIHLFDVEVADSSRHYLESTYTLAGDRVVTTQLPFATIGQTICYDLRFPSLFQMLANMGADVITVPAAFTKLTGQAHWLPLLQARAIENQVYIVAAAQYGTHKNGRETWGQSVIIDPWGEILATCAPTETAISVEITLEKLANIRQKMPVHSHNQFKTELKN</sequence>
<dbReference type="InterPro" id="IPR036526">
    <property type="entry name" value="C-N_Hydrolase_sf"/>
</dbReference>
<evidence type="ECO:0000259" key="3">
    <source>
        <dbReference type="PROSITE" id="PS50263"/>
    </source>
</evidence>
<evidence type="ECO:0000256" key="1">
    <source>
        <dbReference type="ARBA" id="ARBA00010613"/>
    </source>
</evidence>
<dbReference type="InterPro" id="IPR001110">
    <property type="entry name" value="UPF0012_CS"/>
</dbReference>
<dbReference type="CDD" id="cd07572">
    <property type="entry name" value="nit"/>
    <property type="match status" value="1"/>
</dbReference>
<dbReference type="PROSITE" id="PS50263">
    <property type="entry name" value="CN_HYDROLASE"/>
    <property type="match status" value="1"/>
</dbReference>
<gene>
    <name evidence="4" type="ORF">SAMN05660429_02285</name>
</gene>
<dbReference type="AlphaFoldDB" id="A0A1I0G0Z6"/>
<dbReference type="STRING" id="349064.SAMN05660429_02285"/>
<organism evidence="4 5">
    <name type="scientific">Thalassotalea agarivorans</name>
    <name type="common">Thalassomonas agarivorans</name>
    <dbReference type="NCBI Taxonomy" id="349064"/>
    <lineage>
        <taxon>Bacteria</taxon>
        <taxon>Pseudomonadati</taxon>
        <taxon>Pseudomonadota</taxon>
        <taxon>Gammaproteobacteria</taxon>
        <taxon>Alteromonadales</taxon>
        <taxon>Colwelliaceae</taxon>
        <taxon>Thalassotalea</taxon>
    </lineage>
</organism>
<dbReference type="PANTHER" id="PTHR23088:SF27">
    <property type="entry name" value="DEAMINATED GLUTATHIONE AMIDASE"/>
    <property type="match status" value="1"/>
</dbReference>
<dbReference type="InterPro" id="IPR003010">
    <property type="entry name" value="C-N_Hydrolase"/>
</dbReference>
<proteinExistence type="inferred from homology"/>
<dbReference type="PROSITE" id="PS01227">
    <property type="entry name" value="UPF0012"/>
    <property type="match status" value="1"/>
</dbReference>
<evidence type="ECO:0000313" key="4">
    <source>
        <dbReference type="EMBL" id="SET63511.1"/>
    </source>
</evidence>